<dbReference type="SUPFAM" id="SSF51316">
    <property type="entry name" value="Mss4-like"/>
    <property type="match status" value="1"/>
</dbReference>
<reference evidence="6 7" key="1">
    <citation type="submission" date="2019-08" db="EMBL/GenBank/DDBJ databases">
        <title>The genome sequence of a newly discovered highly antifungal drug resistant Aspergillus species, Aspergillus tanneri NIH 1004.</title>
        <authorList>
            <person name="Mounaud S."/>
            <person name="Singh I."/>
            <person name="Joardar V."/>
            <person name="Pakala S."/>
            <person name="Pakala S."/>
            <person name="Venepally P."/>
            <person name="Chung J.K."/>
            <person name="Losada L."/>
            <person name="Nierman W.C."/>
        </authorList>
    </citation>
    <scope>NUCLEOTIDE SEQUENCE [LARGE SCALE GENOMIC DNA]</scope>
    <source>
        <strain evidence="6 7">NIH1004</strain>
    </source>
</reference>
<comment type="caution">
    <text evidence="6">The sequence shown here is derived from an EMBL/GenBank/DDBJ whole genome shotgun (WGS) entry which is preliminary data.</text>
</comment>
<organism evidence="6 7">
    <name type="scientific">Aspergillus tanneri</name>
    <dbReference type="NCBI Taxonomy" id="1220188"/>
    <lineage>
        <taxon>Eukaryota</taxon>
        <taxon>Fungi</taxon>
        <taxon>Dikarya</taxon>
        <taxon>Ascomycota</taxon>
        <taxon>Pezizomycotina</taxon>
        <taxon>Eurotiomycetes</taxon>
        <taxon>Eurotiomycetidae</taxon>
        <taxon>Eurotiales</taxon>
        <taxon>Aspergillaceae</taxon>
        <taxon>Aspergillus</taxon>
        <taxon>Aspergillus subgen. Circumdati</taxon>
    </lineage>
</organism>
<dbReference type="InterPro" id="IPR006913">
    <property type="entry name" value="CENP-V/GFA"/>
</dbReference>
<dbReference type="GO" id="GO:0016846">
    <property type="term" value="F:carbon-sulfur lyase activity"/>
    <property type="evidence" value="ECO:0007669"/>
    <property type="project" value="InterPro"/>
</dbReference>
<dbReference type="PANTHER" id="PTHR33337">
    <property type="entry name" value="GFA DOMAIN-CONTAINING PROTEIN"/>
    <property type="match status" value="1"/>
</dbReference>
<evidence type="ECO:0000256" key="1">
    <source>
        <dbReference type="ARBA" id="ARBA00005495"/>
    </source>
</evidence>
<dbReference type="PROSITE" id="PS51891">
    <property type="entry name" value="CENP_V_GFA"/>
    <property type="match status" value="1"/>
</dbReference>
<keyword evidence="3" id="KW-0862">Zinc</keyword>
<accession>A0A5M9MZ36</accession>
<proteinExistence type="inferred from homology"/>
<evidence type="ECO:0000256" key="2">
    <source>
        <dbReference type="ARBA" id="ARBA00022723"/>
    </source>
</evidence>
<evidence type="ECO:0000256" key="3">
    <source>
        <dbReference type="ARBA" id="ARBA00022833"/>
    </source>
</evidence>
<dbReference type="RefSeq" id="XP_033429280.1">
    <property type="nucleotide sequence ID" value="XM_033567285.1"/>
</dbReference>
<dbReference type="EMBL" id="QUQM01000001">
    <property type="protein sequence ID" value="KAA8649919.1"/>
    <property type="molecule type" value="Genomic_DNA"/>
</dbReference>
<evidence type="ECO:0000313" key="7">
    <source>
        <dbReference type="Proteomes" id="UP000324241"/>
    </source>
</evidence>
<keyword evidence="2" id="KW-0479">Metal-binding</keyword>
<gene>
    <name evidence="6" type="ORF">ATNIH1004_002598</name>
</gene>
<feature type="domain" description="CENP-V/GFA" evidence="5">
    <location>
        <begin position="7"/>
        <end position="116"/>
    </location>
</feature>
<dbReference type="OrthoDB" id="406544at2759"/>
<dbReference type="InterPro" id="IPR011057">
    <property type="entry name" value="Mss4-like_sf"/>
</dbReference>
<comment type="similarity">
    <text evidence="1">Belongs to the Gfa family.</text>
</comment>
<dbReference type="Gene3D" id="3.90.1590.10">
    <property type="entry name" value="glutathione-dependent formaldehyde- activating enzyme (gfa)"/>
    <property type="match status" value="1"/>
</dbReference>
<dbReference type="GeneID" id="54325300"/>
<dbReference type="Pfam" id="PF04828">
    <property type="entry name" value="GFA"/>
    <property type="match status" value="1"/>
</dbReference>
<dbReference type="PANTHER" id="PTHR33337:SF39">
    <property type="entry name" value="DUF636 DOMAIN PROTEIN (AFU_ORTHOLOGUE AFUA_6G11530)"/>
    <property type="match status" value="1"/>
</dbReference>
<dbReference type="GO" id="GO:0046872">
    <property type="term" value="F:metal ion binding"/>
    <property type="evidence" value="ECO:0007669"/>
    <property type="project" value="UniProtKB-KW"/>
</dbReference>
<evidence type="ECO:0000256" key="4">
    <source>
        <dbReference type="ARBA" id="ARBA00023239"/>
    </source>
</evidence>
<keyword evidence="4" id="KW-0456">Lyase</keyword>
<name>A0A5M9MZ36_9EURO</name>
<dbReference type="Proteomes" id="UP000324241">
    <property type="component" value="Unassembled WGS sequence"/>
</dbReference>
<dbReference type="VEuPathDB" id="FungiDB:EYZ11_009025"/>
<evidence type="ECO:0000313" key="6">
    <source>
        <dbReference type="EMBL" id="KAA8649919.1"/>
    </source>
</evidence>
<dbReference type="AlphaFoldDB" id="A0A5M9MZ36"/>
<evidence type="ECO:0000259" key="5">
    <source>
        <dbReference type="PROSITE" id="PS51891"/>
    </source>
</evidence>
<sequence>MTDNISIKGSCLCKAVRYELRGDPFNKVLCFCNHCRKASGTLSMANSWYKKDALTITKGDTLRSYQATSSDSPATLERSFCGQCGSPIMLQNQTEYPDLVVITTGTMDGGSVQEWKPQMELYCRRKPGWLQTPDETKKFQGGLGQE</sequence>
<protein>
    <recommendedName>
        <fullName evidence="5">CENP-V/GFA domain-containing protein</fullName>
    </recommendedName>
</protein>